<dbReference type="Proteomes" id="UP000249464">
    <property type="component" value="Unassembled WGS sequence"/>
</dbReference>
<dbReference type="EMBL" id="FQNC01000113">
    <property type="protein sequence ID" value="SGZ31024.1"/>
    <property type="molecule type" value="Genomic_DNA"/>
</dbReference>
<organism evidence="1 2">
    <name type="scientific">Microbotryum silenes-dioicae</name>
    <dbReference type="NCBI Taxonomy" id="796604"/>
    <lineage>
        <taxon>Eukaryota</taxon>
        <taxon>Fungi</taxon>
        <taxon>Dikarya</taxon>
        <taxon>Basidiomycota</taxon>
        <taxon>Pucciniomycotina</taxon>
        <taxon>Microbotryomycetes</taxon>
        <taxon>Microbotryales</taxon>
        <taxon>Microbotryaceae</taxon>
        <taxon>Microbotryum</taxon>
    </lineage>
</organism>
<evidence type="ECO:0000313" key="2">
    <source>
        <dbReference type="Proteomes" id="UP000249464"/>
    </source>
</evidence>
<protein>
    <submittedName>
        <fullName evidence="1">BQ5605_C047g12288 protein</fullName>
    </submittedName>
</protein>
<accession>A0A2X0NHH0</accession>
<name>A0A2X0NHH0_9BASI</name>
<evidence type="ECO:0000313" key="1">
    <source>
        <dbReference type="EMBL" id="SGZ31024.1"/>
    </source>
</evidence>
<dbReference type="AlphaFoldDB" id="A0A2X0NHH0"/>
<proteinExistence type="predicted"/>
<sequence length="306" mass="35127">MRDVESIASFILNSTSQPRESSRLRGSDLSQPLLAINLDLPLIFNIKKYLTWPSQFLSLDNEQQRLFVALHSTPLWVDTSMKKPKLLNPFGLPFPIEVQRLLSNNIKFIPRPHIDKMSPMVEYDRLERSVRTNYLFRKAKEKTGRDTFIPKLHVKSLDWVPPSASPIIEKGLRPGRISLLQAVRKADPTMWRPNLSICSLRSLGHLMIEHDFIVKASGKNLGLTVLPREWYINEALRQLSDTSTYAELDPANHDTVIPTLMSARHKLISKVMSSPELFRIILKSAEKFLLQLNVWDYIDSTCINTT</sequence>
<reference evidence="1 2" key="1">
    <citation type="submission" date="2016-11" db="EMBL/GenBank/DDBJ databases">
        <authorList>
            <person name="Jaros S."/>
            <person name="Januszkiewicz K."/>
            <person name="Wedrychowicz H."/>
        </authorList>
    </citation>
    <scope>NUCLEOTIDE SEQUENCE [LARGE SCALE GENOMIC DNA]</scope>
</reference>
<gene>
    <name evidence="1" type="primary">BQ5605_C047g12288</name>
    <name evidence="1" type="ORF">BQ5605_C047G12288</name>
</gene>
<keyword evidence="2" id="KW-1185">Reference proteome</keyword>